<accession>A0A9W4HKE0</accession>
<proteinExistence type="predicted"/>
<feature type="compositionally biased region" description="Low complexity" evidence="1">
    <location>
        <begin position="9"/>
        <end position="21"/>
    </location>
</feature>
<organism evidence="3 4">
    <name type="scientific">Penicillium nalgiovense</name>
    <dbReference type="NCBI Taxonomy" id="60175"/>
    <lineage>
        <taxon>Eukaryota</taxon>
        <taxon>Fungi</taxon>
        <taxon>Dikarya</taxon>
        <taxon>Ascomycota</taxon>
        <taxon>Pezizomycotina</taxon>
        <taxon>Eurotiomycetes</taxon>
        <taxon>Eurotiomycetidae</taxon>
        <taxon>Eurotiales</taxon>
        <taxon>Aspergillaceae</taxon>
        <taxon>Penicillium</taxon>
    </lineage>
</organism>
<evidence type="ECO:0000256" key="2">
    <source>
        <dbReference type="SAM" id="Phobius"/>
    </source>
</evidence>
<evidence type="ECO:0000313" key="4">
    <source>
        <dbReference type="Proteomes" id="UP001153461"/>
    </source>
</evidence>
<dbReference type="Proteomes" id="UP001153461">
    <property type="component" value="Unassembled WGS sequence"/>
</dbReference>
<evidence type="ECO:0000313" key="3">
    <source>
        <dbReference type="EMBL" id="CAG8043656.1"/>
    </source>
</evidence>
<feature type="transmembrane region" description="Helical" evidence="2">
    <location>
        <begin position="37"/>
        <end position="55"/>
    </location>
</feature>
<dbReference type="EMBL" id="CAJVNV010000105">
    <property type="protein sequence ID" value="CAG8043656.1"/>
    <property type="molecule type" value="Genomic_DNA"/>
</dbReference>
<dbReference type="OrthoDB" id="2410195at2759"/>
<name>A0A9W4HKE0_PENNA</name>
<keyword evidence="2" id="KW-0812">Transmembrane</keyword>
<keyword evidence="2" id="KW-1133">Transmembrane helix</keyword>
<comment type="caution">
    <text evidence="3">The sequence shown here is derived from an EMBL/GenBank/DDBJ whole genome shotgun (WGS) entry which is preliminary data.</text>
</comment>
<sequence length="190" mass="21426">RPPARSHPRAPGQAQRAQAKQPPDPPPFGPPPPPPPLFFFFFFFFHIAALWFPRFSYSIPLYLRDPVRLSPGIDYPVIMVRECNVSYVFSVPVPYPNELDPRGKCIFGAYALRFSEAVFCVSGICKANGVPQDKRLMRMCPRGTFVSIFPTQRVMISPFTNLLLAAWSPPITLSCLTPFLPTFTLCDCRS</sequence>
<feature type="non-terminal residue" evidence="3">
    <location>
        <position position="1"/>
    </location>
</feature>
<reference evidence="3" key="1">
    <citation type="submission" date="2021-07" db="EMBL/GenBank/DDBJ databases">
        <authorList>
            <person name="Branca A.L. A."/>
        </authorList>
    </citation>
    <scope>NUCLEOTIDE SEQUENCE</scope>
</reference>
<protein>
    <submittedName>
        <fullName evidence="3">Uncharacterized protein</fullName>
    </submittedName>
</protein>
<dbReference type="AlphaFoldDB" id="A0A9W4HKE0"/>
<evidence type="ECO:0000256" key="1">
    <source>
        <dbReference type="SAM" id="MobiDB-lite"/>
    </source>
</evidence>
<keyword evidence="2" id="KW-0472">Membrane</keyword>
<gene>
    <name evidence="3" type="ORF">PNAL_LOCUS3087</name>
</gene>
<feature type="region of interest" description="Disordered" evidence="1">
    <location>
        <begin position="1"/>
        <end position="28"/>
    </location>
</feature>